<dbReference type="Proteomes" id="UP001589532">
    <property type="component" value="Unassembled WGS sequence"/>
</dbReference>
<name>A0ABV5S7G9_9ACTN</name>
<protein>
    <submittedName>
        <fullName evidence="1">Uncharacterized protein</fullName>
    </submittedName>
</protein>
<comment type="caution">
    <text evidence="1">The sequence shown here is derived from an EMBL/GenBank/DDBJ whole genome shotgun (WGS) entry which is preliminary data.</text>
</comment>
<organism evidence="1 2">
    <name type="scientific">Nonomuraea helvata</name>
    <dbReference type="NCBI Taxonomy" id="37484"/>
    <lineage>
        <taxon>Bacteria</taxon>
        <taxon>Bacillati</taxon>
        <taxon>Actinomycetota</taxon>
        <taxon>Actinomycetes</taxon>
        <taxon>Streptosporangiales</taxon>
        <taxon>Streptosporangiaceae</taxon>
        <taxon>Nonomuraea</taxon>
    </lineage>
</organism>
<evidence type="ECO:0000313" key="1">
    <source>
        <dbReference type="EMBL" id="MFB9627614.1"/>
    </source>
</evidence>
<keyword evidence="2" id="KW-1185">Reference proteome</keyword>
<accession>A0ABV5S7G9</accession>
<gene>
    <name evidence="1" type="ORF">ACFFSA_31420</name>
</gene>
<evidence type="ECO:0000313" key="2">
    <source>
        <dbReference type="Proteomes" id="UP001589532"/>
    </source>
</evidence>
<proteinExistence type="predicted"/>
<reference evidence="1 2" key="1">
    <citation type="submission" date="2024-09" db="EMBL/GenBank/DDBJ databases">
        <authorList>
            <person name="Sun Q."/>
            <person name="Mori K."/>
        </authorList>
    </citation>
    <scope>NUCLEOTIDE SEQUENCE [LARGE SCALE GENOMIC DNA]</scope>
    <source>
        <strain evidence="1 2">JCM 3143</strain>
    </source>
</reference>
<sequence>MPVHRARPSSSAVQSLSASALLSQGLSLTWVPADERTVRRMKARPAASHSSYDVGVQAQVWLLTLMEAALATDEDHLILV</sequence>
<dbReference type="EMBL" id="JBHMBW010000035">
    <property type="protein sequence ID" value="MFB9627614.1"/>
    <property type="molecule type" value="Genomic_DNA"/>
</dbReference>